<accession>A0ACA9QXM2</accession>
<reference evidence="1" key="1">
    <citation type="submission" date="2021-06" db="EMBL/GenBank/DDBJ databases">
        <authorList>
            <person name="Kallberg Y."/>
            <person name="Tangrot J."/>
            <person name="Rosling A."/>
        </authorList>
    </citation>
    <scope>NUCLEOTIDE SEQUENCE</scope>
    <source>
        <strain evidence="1">IL203A</strain>
    </source>
</reference>
<keyword evidence="2" id="KW-1185">Reference proteome</keyword>
<sequence>RNGEIKRYPNPFMIMKTVFVKKIKKYFNIGTLHTLFKVLEKMGSWTEITISFEDLRSIAKGRTLGNDQLNRIVFDGLDREETFLRLTRENLNCLDVKIDGTDFSAVSGRAWAIANRFQRENFIKAFNRFKTMYKEKFPNKNYHTNQPRWVNKVASDYNPPASSLVPSQVPFPVPLTPICPSTSTDINENNNLFLTEKILFRGDLGD</sequence>
<evidence type="ECO:0000313" key="2">
    <source>
        <dbReference type="Proteomes" id="UP000789702"/>
    </source>
</evidence>
<proteinExistence type="predicted"/>
<comment type="caution">
    <text evidence="1">The sequence shown here is derived from an EMBL/GenBank/DDBJ whole genome shotgun (WGS) entry which is preliminary data.</text>
</comment>
<evidence type="ECO:0000313" key="1">
    <source>
        <dbReference type="EMBL" id="CAG8768345.1"/>
    </source>
</evidence>
<gene>
    <name evidence="1" type="ORF">DHETER_LOCUS15692</name>
</gene>
<feature type="non-terminal residue" evidence="1">
    <location>
        <position position="1"/>
    </location>
</feature>
<dbReference type="EMBL" id="CAJVPU010055264">
    <property type="protein sequence ID" value="CAG8768345.1"/>
    <property type="molecule type" value="Genomic_DNA"/>
</dbReference>
<organism evidence="1 2">
    <name type="scientific">Dentiscutata heterogama</name>
    <dbReference type="NCBI Taxonomy" id="1316150"/>
    <lineage>
        <taxon>Eukaryota</taxon>
        <taxon>Fungi</taxon>
        <taxon>Fungi incertae sedis</taxon>
        <taxon>Mucoromycota</taxon>
        <taxon>Glomeromycotina</taxon>
        <taxon>Glomeromycetes</taxon>
        <taxon>Diversisporales</taxon>
        <taxon>Gigasporaceae</taxon>
        <taxon>Dentiscutata</taxon>
    </lineage>
</organism>
<protein>
    <submittedName>
        <fullName evidence="1">6171_t:CDS:1</fullName>
    </submittedName>
</protein>
<dbReference type="Proteomes" id="UP000789702">
    <property type="component" value="Unassembled WGS sequence"/>
</dbReference>
<feature type="non-terminal residue" evidence="1">
    <location>
        <position position="206"/>
    </location>
</feature>
<name>A0ACA9QXM2_9GLOM</name>